<proteinExistence type="predicted"/>
<dbReference type="EMBL" id="DS999641">
    <property type="protein sequence ID" value="EFE68890.2"/>
    <property type="molecule type" value="Genomic_DNA"/>
</dbReference>
<evidence type="ECO:0000313" key="1">
    <source>
        <dbReference type="EMBL" id="EFE68890.2"/>
    </source>
</evidence>
<dbReference type="AlphaFoldDB" id="D5ZWA0"/>
<reference evidence="2" key="1">
    <citation type="submission" date="2008-12" db="EMBL/GenBank/DDBJ databases">
        <title>Annotation of Streptomyces ghanaensis ATCC 14672.</title>
        <authorList>
            <consortium name="The Broad Institute Genome Sequencing Platform"/>
            <consortium name="Broad Institute Microbial Sequencing Center"/>
            <person name="Fischbach M."/>
            <person name="Ward D."/>
            <person name="Young S."/>
            <person name="Kodira C.D."/>
            <person name="Zeng Q."/>
            <person name="Koehrsen M."/>
            <person name="Godfrey P."/>
            <person name="Alvarado L."/>
            <person name="Berlin A.M."/>
            <person name="Borenstein D."/>
            <person name="Chen Z."/>
            <person name="Engels R."/>
            <person name="Freedman E."/>
            <person name="Gellesch M."/>
            <person name="Goldberg J."/>
            <person name="Griggs A."/>
            <person name="Gujja S."/>
            <person name="Heiman D.I."/>
            <person name="Hepburn T.A."/>
            <person name="Howarth C."/>
            <person name="Jen D."/>
            <person name="Larson L."/>
            <person name="Lewis B."/>
            <person name="Mehta T."/>
            <person name="Park D."/>
            <person name="Pearson M."/>
            <person name="Roberts A."/>
            <person name="Saif S."/>
            <person name="Shea T.D."/>
            <person name="Shenoy N."/>
            <person name="Sisk P."/>
            <person name="Stolte C."/>
            <person name="Sykes S.N."/>
            <person name="Walk T."/>
            <person name="White J."/>
            <person name="Yandava C."/>
            <person name="Straight P."/>
            <person name="Clardy J."/>
            <person name="Hung D."/>
            <person name="Kolter R."/>
            <person name="Mekalanos J."/>
            <person name="Walker S."/>
            <person name="Walsh C.T."/>
            <person name="Wieland B.L.C."/>
            <person name="Ilzarbe M."/>
            <person name="Galagan J."/>
            <person name="Nusbaum C."/>
            <person name="Birren B."/>
        </authorList>
    </citation>
    <scope>NUCLEOTIDE SEQUENCE [LARGE SCALE GENOMIC DNA]</scope>
    <source>
        <strain evidence="2">ATCC 14672 / DSM 40746 / JCM 4963 / KCTC 9882 / NRRL B-12104 / FH 1290</strain>
    </source>
</reference>
<protein>
    <submittedName>
        <fullName evidence="1">Predicted protein</fullName>
    </submittedName>
</protein>
<dbReference type="RefSeq" id="WP_004986781.1">
    <property type="nucleotide sequence ID" value="NZ_DS999641.1"/>
</dbReference>
<dbReference type="Proteomes" id="UP000003824">
    <property type="component" value="Unassembled WGS sequence"/>
</dbReference>
<accession>D5ZWA0</accession>
<organism evidence="1 2">
    <name type="scientific">Streptomyces viridosporus (strain ATCC 14672 / DSM 40746 / JCM 4963 / KCTC 9882 / NRRL B-12104 / FH 1290)</name>
    <name type="common">Streptomyces ghanaensis</name>
    <dbReference type="NCBI Taxonomy" id="566461"/>
    <lineage>
        <taxon>Bacteria</taxon>
        <taxon>Bacillati</taxon>
        <taxon>Actinomycetota</taxon>
        <taxon>Actinomycetes</taxon>
        <taxon>Kitasatosporales</taxon>
        <taxon>Streptomycetaceae</taxon>
        <taxon>Streptomyces</taxon>
    </lineage>
</organism>
<sequence>MALTDRAKAQREAVATVHQLEIVQPVDHLADLAAVVCDEKRVRTTEVLHRLKKRNHTVYEHGGRLKAFLAEYGEEPGTSGSGLTASLDRSLRWSASVNASHPERQAISMT</sequence>
<name>D5ZWA0_STRV1</name>
<gene>
    <name evidence="1" type="ORF">SSFG_04133</name>
</gene>
<evidence type="ECO:0000313" key="2">
    <source>
        <dbReference type="Proteomes" id="UP000003824"/>
    </source>
</evidence>